<organism evidence="1 2">
    <name type="scientific">Elysia crispata</name>
    <name type="common">lettuce slug</name>
    <dbReference type="NCBI Taxonomy" id="231223"/>
    <lineage>
        <taxon>Eukaryota</taxon>
        <taxon>Metazoa</taxon>
        <taxon>Spiralia</taxon>
        <taxon>Lophotrochozoa</taxon>
        <taxon>Mollusca</taxon>
        <taxon>Gastropoda</taxon>
        <taxon>Heterobranchia</taxon>
        <taxon>Euthyneura</taxon>
        <taxon>Panpulmonata</taxon>
        <taxon>Sacoglossa</taxon>
        <taxon>Placobranchoidea</taxon>
        <taxon>Plakobranchidae</taxon>
        <taxon>Elysia</taxon>
    </lineage>
</organism>
<evidence type="ECO:0000313" key="1">
    <source>
        <dbReference type="EMBL" id="KAK3721221.1"/>
    </source>
</evidence>
<dbReference type="Proteomes" id="UP001283361">
    <property type="component" value="Unassembled WGS sequence"/>
</dbReference>
<sequence length="119" mass="13107">MSTELVETQEGGCGKKDREMREDGGICVTLRLEDPGICLYYPDTSLKDDKPGIAPHGVTGGVWDILKFTSNMAICARVRSLLSSDLPLVTSDPLYLIPVVVRSRADMRAHYEQHNIGKS</sequence>
<accession>A0AAE0XWP2</accession>
<dbReference type="EMBL" id="JAWDGP010007400">
    <property type="protein sequence ID" value="KAK3721221.1"/>
    <property type="molecule type" value="Genomic_DNA"/>
</dbReference>
<dbReference type="AlphaFoldDB" id="A0AAE0XWP2"/>
<keyword evidence="2" id="KW-1185">Reference proteome</keyword>
<comment type="caution">
    <text evidence="1">The sequence shown here is derived from an EMBL/GenBank/DDBJ whole genome shotgun (WGS) entry which is preliminary data.</text>
</comment>
<name>A0AAE0XWP2_9GAST</name>
<reference evidence="1" key="1">
    <citation type="journal article" date="2023" name="G3 (Bethesda)">
        <title>A reference genome for the long-term kleptoplast-retaining sea slug Elysia crispata morphotype clarki.</title>
        <authorList>
            <person name="Eastman K.E."/>
            <person name="Pendleton A.L."/>
            <person name="Shaikh M.A."/>
            <person name="Suttiyut T."/>
            <person name="Ogas R."/>
            <person name="Tomko P."/>
            <person name="Gavelis G."/>
            <person name="Widhalm J.R."/>
            <person name="Wisecaver J.H."/>
        </authorList>
    </citation>
    <scope>NUCLEOTIDE SEQUENCE</scope>
    <source>
        <strain evidence="1">ECLA1</strain>
    </source>
</reference>
<gene>
    <name evidence="1" type="ORF">RRG08_044229</name>
</gene>
<evidence type="ECO:0000313" key="2">
    <source>
        <dbReference type="Proteomes" id="UP001283361"/>
    </source>
</evidence>
<proteinExistence type="predicted"/>
<protein>
    <submittedName>
        <fullName evidence="1">Uncharacterized protein</fullName>
    </submittedName>
</protein>